<organism evidence="2 3">
    <name type="scientific">Pseudonocardia xinjiangensis</name>
    <dbReference type="NCBI Taxonomy" id="75289"/>
    <lineage>
        <taxon>Bacteria</taxon>
        <taxon>Bacillati</taxon>
        <taxon>Actinomycetota</taxon>
        <taxon>Actinomycetes</taxon>
        <taxon>Pseudonocardiales</taxon>
        <taxon>Pseudonocardiaceae</taxon>
        <taxon>Pseudonocardia</taxon>
    </lineage>
</organism>
<comment type="caution">
    <text evidence="2">The sequence shown here is derived from an EMBL/GenBank/DDBJ whole genome shotgun (WGS) entry which is preliminary data.</text>
</comment>
<dbReference type="EMBL" id="JAAXKY010000014">
    <property type="protein sequence ID" value="NMH76845.1"/>
    <property type="molecule type" value="Genomic_DNA"/>
</dbReference>
<keyword evidence="1" id="KW-0472">Membrane</keyword>
<keyword evidence="1" id="KW-1133">Transmembrane helix</keyword>
<feature type="transmembrane region" description="Helical" evidence="1">
    <location>
        <begin position="6"/>
        <end position="27"/>
    </location>
</feature>
<evidence type="ECO:0000313" key="2">
    <source>
        <dbReference type="EMBL" id="NMH76845.1"/>
    </source>
</evidence>
<gene>
    <name evidence="2" type="ORF">HF577_07000</name>
</gene>
<dbReference type="Proteomes" id="UP001296706">
    <property type="component" value="Unassembled WGS sequence"/>
</dbReference>
<accession>A0ABX1R8Y6</accession>
<evidence type="ECO:0000256" key="1">
    <source>
        <dbReference type="SAM" id="Phobius"/>
    </source>
</evidence>
<proteinExistence type="predicted"/>
<keyword evidence="3" id="KW-1185">Reference proteome</keyword>
<sequence>MSVLQTILYLVVPPVGLYLIIVLLVVGPRMARRPRYRSGQPWPHEPMWWTANPEGAQLPPVDDDHQVTLQAHGVGPARSSLERGGARGSW</sequence>
<reference evidence="2 3" key="1">
    <citation type="submission" date="2020-04" db="EMBL/GenBank/DDBJ databases">
        <authorList>
            <person name="Klaysubun C."/>
            <person name="Duangmal K."/>
            <person name="Lipun K."/>
        </authorList>
    </citation>
    <scope>NUCLEOTIDE SEQUENCE [LARGE SCALE GENOMIC DNA]</scope>
    <source>
        <strain evidence="2 3">JCM 11839</strain>
    </source>
</reference>
<protein>
    <submittedName>
        <fullName evidence="2">Uncharacterized protein</fullName>
    </submittedName>
</protein>
<keyword evidence="1" id="KW-0812">Transmembrane</keyword>
<name>A0ABX1R8Y6_9PSEU</name>
<evidence type="ECO:0000313" key="3">
    <source>
        <dbReference type="Proteomes" id="UP001296706"/>
    </source>
</evidence>
<dbReference type="RefSeq" id="WP_169394922.1">
    <property type="nucleotide sequence ID" value="NZ_BAAAJH010000003.1"/>
</dbReference>